<feature type="region of interest" description="Disordered" evidence="8">
    <location>
        <begin position="435"/>
        <end position="469"/>
    </location>
</feature>
<evidence type="ECO:0000256" key="4">
    <source>
        <dbReference type="ARBA" id="ARBA00023015"/>
    </source>
</evidence>
<dbReference type="CDD" id="cd00130">
    <property type="entry name" value="PAS"/>
    <property type="match status" value="1"/>
</dbReference>
<evidence type="ECO:0000256" key="6">
    <source>
        <dbReference type="ARBA" id="ARBA00023163"/>
    </source>
</evidence>
<evidence type="ECO:0000256" key="7">
    <source>
        <dbReference type="ARBA" id="ARBA00023242"/>
    </source>
</evidence>
<dbReference type="SMART" id="SM00091">
    <property type="entry name" value="PAS"/>
    <property type="match status" value="1"/>
</dbReference>
<dbReference type="InterPro" id="IPR050760">
    <property type="entry name" value="Period_circadian_regulator"/>
</dbReference>
<evidence type="ECO:0000313" key="11">
    <source>
        <dbReference type="Proteomes" id="UP000694427"/>
    </source>
</evidence>
<evidence type="ECO:0000256" key="2">
    <source>
        <dbReference type="ARBA" id="ARBA00004496"/>
    </source>
</evidence>
<dbReference type="Pfam" id="PF08447">
    <property type="entry name" value="PAS_3"/>
    <property type="match status" value="1"/>
</dbReference>
<dbReference type="InterPro" id="IPR022728">
    <property type="entry name" value="Period_circadian-like_C"/>
</dbReference>
<proteinExistence type="predicted"/>
<dbReference type="GO" id="GO:0005737">
    <property type="term" value="C:cytoplasm"/>
    <property type="evidence" value="ECO:0007669"/>
    <property type="project" value="UniProtKB-SubCell"/>
</dbReference>
<keyword evidence="11" id="KW-1185">Reference proteome</keyword>
<feature type="compositionally biased region" description="Gly residues" evidence="8">
    <location>
        <begin position="606"/>
        <end position="619"/>
    </location>
</feature>
<comment type="subcellular location">
    <subcellularLocation>
        <location evidence="2">Cytoplasm</location>
    </subcellularLocation>
    <subcellularLocation>
        <location evidence="1">Nucleus</location>
    </subcellularLocation>
</comment>
<reference evidence="10" key="2">
    <citation type="submission" date="2025-09" db="UniProtKB">
        <authorList>
            <consortium name="Ensembl"/>
        </authorList>
    </citation>
    <scope>IDENTIFICATION</scope>
</reference>
<dbReference type="GO" id="GO:0043153">
    <property type="term" value="P:entrainment of circadian clock by photoperiod"/>
    <property type="evidence" value="ECO:0007669"/>
    <property type="project" value="TreeGrafter"/>
</dbReference>
<evidence type="ECO:0000256" key="8">
    <source>
        <dbReference type="SAM" id="MobiDB-lite"/>
    </source>
</evidence>
<organism evidence="10 11">
    <name type="scientific">Cyprinus carpio</name>
    <name type="common">Common carp</name>
    <dbReference type="NCBI Taxonomy" id="7962"/>
    <lineage>
        <taxon>Eukaryota</taxon>
        <taxon>Metazoa</taxon>
        <taxon>Chordata</taxon>
        <taxon>Craniata</taxon>
        <taxon>Vertebrata</taxon>
        <taxon>Euteleostomi</taxon>
        <taxon>Actinopterygii</taxon>
        <taxon>Neopterygii</taxon>
        <taxon>Teleostei</taxon>
        <taxon>Ostariophysi</taxon>
        <taxon>Cypriniformes</taxon>
        <taxon>Cyprinidae</taxon>
        <taxon>Cyprininae</taxon>
        <taxon>Cyprinus</taxon>
    </lineage>
</organism>
<dbReference type="PANTHER" id="PTHR11269">
    <property type="entry name" value="PERIOD CIRCADIAN PROTEIN"/>
    <property type="match status" value="1"/>
</dbReference>
<dbReference type="GO" id="GO:0000122">
    <property type="term" value="P:negative regulation of transcription by RNA polymerase II"/>
    <property type="evidence" value="ECO:0007669"/>
    <property type="project" value="TreeGrafter"/>
</dbReference>
<feature type="compositionally biased region" description="Low complexity" evidence="8">
    <location>
        <begin position="620"/>
        <end position="637"/>
    </location>
</feature>
<dbReference type="PROSITE" id="PS50112">
    <property type="entry name" value="PAS"/>
    <property type="match status" value="1"/>
</dbReference>
<keyword evidence="7" id="KW-0539">Nucleus</keyword>
<evidence type="ECO:0000259" key="9">
    <source>
        <dbReference type="PROSITE" id="PS50112"/>
    </source>
</evidence>
<feature type="compositionally biased region" description="Low complexity" evidence="8">
    <location>
        <begin position="452"/>
        <end position="469"/>
    </location>
</feature>
<dbReference type="InterPro" id="IPR035965">
    <property type="entry name" value="PAS-like_dom_sf"/>
</dbReference>
<keyword evidence="3" id="KW-0963">Cytoplasm</keyword>
<dbReference type="GO" id="GO:0000976">
    <property type="term" value="F:transcription cis-regulatory region binding"/>
    <property type="evidence" value="ECO:0007669"/>
    <property type="project" value="TreeGrafter"/>
</dbReference>
<dbReference type="Pfam" id="PF12114">
    <property type="entry name" value="Period_C"/>
    <property type="match status" value="1"/>
</dbReference>
<dbReference type="AlphaFoldDB" id="A0A8C1LEI5"/>
<name>A0A8C1LEI5_CYPCA</name>
<dbReference type="PANTHER" id="PTHR11269:SF13">
    <property type="entry name" value="PERIOD CIRCADIAN PROTEIN HOMOLOG 3"/>
    <property type="match status" value="1"/>
</dbReference>
<dbReference type="Pfam" id="PF21353">
    <property type="entry name" value="Per3-like_PAS-A"/>
    <property type="match status" value="1"/>
</dbReference>
<dbReference type="Gene3D" id="3.30.450.20">
    <property type="entry name" value="PAS domain"/>
    <property type="match status" value="2"/>
</dbReference>
<dbReference type="InterPro" id="IPR000014">
    <property type="entry name" value="PAS"/>
</dbReference>
<reference evidence="10" key="1">
    <citation type="submission" date="2025-08" db="UniProtKB">
        <authorList>
            <consortium name="Ensembl"/>
        </authorList>
    </citation>
    <scope>IDENTIFICATION</scope>
</reference>
<dbReference type="FunFam" id="3.30.450.20:FF:000004">
    <property type="entry name" value="Period circadian protein homolog 3"/>
    <property type="match status" value="1"/>
</dbReference>
<dbReference type="GO" id="GO:0032922">
    <property type="term" value="P:circadian regulation of gene expression"/>
    <property type="evidence" value="ECO:0007669"/>
    <property type="project" value="TreeGrafter"/>
</dbReference>
<dbReference type="InterPro" id="IPR048814">
    <property type="entry name" value="Per1-3_PAS-A"/>
</dbReference>
<evidence type="ECO:0000256" key="5">
    <source>
        <dbReference type="ARBA" id="ARBA00023108"/>
    </source>
</evidence>
<sequence length="775" mass="85823">LHCKRKFLESAKFVELLYHQDVSVFYSHTAQPRLPPWNMGTDSGEVKSFFCRIRGGKDRDGEMRYSPFRITPYLLKVQGSSAEEEPCCLALAERIISGYEAPRIPMDKRIFSTTHSPGCVFLEVDDRAVPLLGYLPQDLIGTSVLTCLHPDDRLLMLSLHRRILKYAGQPPFEHSPIRFRCQNGDYVTLDSSWSSFINPWSRKVAFIIGRHKVRTGPLNEDVFAARSRAEQPVMCEDVKELQAMIYKLFLQPVHNNGSSGYGSLGSNGSHEHYISVASSSDSNGNLWEDSHREPMTLQQFCADVNKVKNWGQQAYLDSRRKLTPLGPATQSLQEARKQPHIPSYQQINCVDSIIRYLESCATSALKRKSESLSIATSSSSSMSEEDKPTVSVGSVTTAAVVGAPLTDITISTEAMSVVSVTSQCSYSSTIVHVPQPESEVTALEDAPMGSEPTDSAPTPARPAPSTSSAAQEELLVVGLTKEVLSAHTQKEEQQFIDRFRHRILQSPYSSYLQQDNSSMAHSQHRGVCVCVCASCCYLSVYGLSCSSFNEVYWLDQHDSSCLFLCSQEDAPSESGNQDAHSTSSEMLDQLLQEDARSGTGSNASGSGSGESGGSLGSGSGLCSNGTSSSHTGSSNSSKYFASNDSSDTSRKARKSAEAQEREHTTFKKHVDNPLWSTIKQTPEPLMMTYQIGPRDQVQVLQEDREKLVLMQPMQPWFTQDQKKELAEVHPWIHQHTVPQEINTQVYNSSFTSVSNMCNVIAQYIGHILSFEMLYL</sequence>
<keyword evidence="5" id="KW-0090">Biological rhythms</keyword>
<dbReference type="InterPro" id="IPR013655">
    <property type="entry name" value="PAS_fold_3"/>
</dbReference>
<accession>A0A8C1LEI5</accession>
<feature type="domain" description="PAS" evidence="9">
    <location>
        <begin position="121"/>
        <end position="167"/>
    </location>
</feature>
<dbReference type="Proteomes" id="UP000694427">
    <property type="component" value="Unplaced"/>
</dbReference>
<protein>
    <submittedName>
        <fullName evidence="10">Period circadian clock 3</fullName>
    </submittedName>
</protein>
<evidence type="ECO:0000256" key="3">
    <source>
        <dbReference type="ARBA" id="ARBA00022490"/>
    </source>
</evidence>
<evidence type="ECO:0000256" key="1">
    <source>
        <dbReference type="ARBA" id="ARBA00004123"/>
    </source>
</evidence>
<feature type="compositionally biased region" description="Basic and acidic residues" evidence="8">
    <location>
        <begin position="647"/>
        <end position="669"/>
    </location>
</feature>
<dbReference type="SUPFAM" id="SSF55785">
    <property type="entry name" value="PYP-like sensor domain (PAS domain)"/>
    <property type="match status" value="1"/>
</dbReference>
<dbReference type="GO" id="GO:0005634">
    <property type="term" value="C:nucleus"/>
    <property type="evidence" value="ECO:0007669"/>
    <property type="project" value="UniProtKB-SubCell"/>
</dbReference>
<evidence type="ECO:0000313" key="10">
    <source>
        <dbReference type="Ensembl" id="ENSCCRP00010060008.1"/>
    </source>
</evidence>
<keyword evidence="4" id="KW-0805">Transcription regulation</keyword>
<dbReference type="Ensembl" id="ENSCCRT00010065815.1">
    <property type="protein sequence ID" value="ENSCCRP00010060008.1"/>
    <property type="gene ID" value="ENSCCRG00010025019.1"/>
</dbReference>
<feature type="region of interest" description="Disordered" evidence="8">
    <location>
        <begin position="594"/>
        <end position="669"/>
    </location>
</feature>
<dbReference type="GO" id="GO:0001222">
    <property type="term" value="F:transcription corepressor binding"/>
    <property type="evidence" value="ECO:0007669"/>
    <property type="project" value="TreeGrafter"/>
</dbReference>
<keyword evidence="6" id="KW-0804">Transcription</keyword>